<name>A0A172WGZ3_9EURY</name>
<dbReference type="AlphaFoldDB" id="A0A172WGZ3"/>
<keyword evidence="3" id="KW-1185">Reference proteome</keyword>
<dbReference type="KEGG" id="tpie:A7C91_05415"/>
<proteinExistence type="predicted"/>
<evidence type="ECO:0000313" key="3">
    <source>
        <dbReference type="Proteomes" id="UP000076969"/>
    </source>
</evidence>
<keyword evidence="1" id="KW-0472">Membrane</keyword>
<dbReference type="Proteomes" id="UP000076969">
    <property type="component" value="Chromosome"/>
</dbReference>
<sequence length="111" mass="11881">MKLRRIVALTPVVLFLGMTVSSASATAELVNTTSNSTVELPSEFNPERKPGDKVQPQFLPAIGVGISIVVGSTELLAITVSLATIAVIGLYRVIEKYGAFTWQVCAEGHRH</sequence>
<gene>
    <name evidence="2" type="ORF">A7C91_05415</name>
</gene>
<organism evidence="2 3">
    <name type="scientific">Thermococcus piezophilus</name>
    <dbReference type="NCBI Taxonomy" id="1712654"/>
    <lineage>
        <taxon>Archaea</taxon>
        <taxon>Methanobacteriati</taxon>
        <taxon>Methanobacteriota</taxon>
        <taxon>Thermococci</taxon>
        <taxon>Thermococcales</taxon>
        <taxon>Thermococcaceae</taxon>
        <taxon>Thermococcus</taxon>
    </lineage>
</organism>
<evidence type="ECO:0000256" key="1">
    <source>
        <dbReference type="SAM" id="Phobius"/>
    </source>
</evidence>
<protein>
    <submittedName>
        <fullName evidence="2">Uncharacterized protein</fullName>
    </submittedName>
</protein>
<dbReference type="EMBL" id="CP015520">
    <property type="protein sequence ID" value="ANF22670.1"/>
    <property type="molecule type" value="Genomic_DNA"/>
</dbReference>
<keyword evidence="1" id="KW-0812">Transmembrane</keyword>
<evidence type="ECO:0000313" key="2">
    <source>
        <dbReference type="EMBL" id="ANF22670.1"/>
    </source>
</evidence>
<reference evidence="3" key="1">
    <citation type="journal article" date="2016" name="Syst. Appl. Microbiol.">
        <title>Thermococcus piezophilus sp. nov., a novel hyperthermophilic and piezophilic archaeon with a broad pressure range for growth, isolated from a deepest hydrothermal vent at the Mid-Cayman Rise.</title>
        <authorList>
            <person name="Dalmasso C."/>
            <person name="Oger P."/>
            <person name="Selva G."/>
            <person name="Courtine D."/>
            <person name="L'Haridon S."/>
            <person name="Garlaschelli A."/>
            <person name="Roussel E."/>
            <person name="Miyazaki J."/>
            <person name="Reveillaud J."/>
            <person name="Jebbar M."/>
            <person name="Takai K."/>
            <person name="Maignien L."/>
            <person name="Alain K."/>
        </authorList>
    </citation>
    <scope>NUCLEOTIDE SEQUENCE [LARGE SCALE GENOMIC DNA]</scope>
    <source>
        <strain evidence="3">CDGS</strain>
    </source>
</reference>
<keyword evidence="1" id="KW-1133">Transmembrane helix</keyword>
<feature type="transmembrane region" description="Helical" evidence="1">
    <location>
        <begin position="58"/>
        <end position="91"/>
    </location>
</feature>
<dbReference type="STRING" id="1712654.A7C91_05415"/>
<accession>A0A172WGZ3</accession>